<protein>
    <submittedName>
        <fullName evidence="1">Uncharacterized protein</fullName>
    </submittedName>
</protein>
<proteinExistence type="predicted"/>
<dbReference type="EMBL" id="HBJA01061790">
    <property type="protein sequence ID" value="CAE0810697.1"/>
    <property type="molecule type" value="Transcribed_RNA"/>
</dbReference>
<sequence length="100" mass="11281">MTSNFRPEQGCKGNQILHVECDCHWSACVDHVRNARFVTELLDTFGVKGRFSKHDGEHNRGNMAWIGQYFLTMDIGGFDATQDMPLNVSVKNAGHVIPHH</sequence>
<accession>A0A7S4CZ95</accession>
<name>A0A7S4CZ95_9EUGL</name>
<reference evidence="1" key="1">
    <citation type="submission" date="2021-01" db="EMBL/GenBank/DDBJ databases">
        <authorList>
            <person name="Corre E."/>
            <person name="Pelletier E."/>
            <person name="Niang G."/>
            <person name="Scheremetjew M."/>
            <person name="Finn R."/>
            <person name="Kale V."/>
            <person name="Holt S."/>
            <person name="Cochrane G."/>
            <person name="Meng A."/>
            <person name="Brown T."/>
            <person name="Cohen L."/>
        </authorList>
    </citation>
    <scope>NUCLEOTIDE SEQUENCE</scope>
    <source>
        <strain evidence="1">CCMP1594</strain>
    </source>
</reference>
<gene>
    <name evidence="1" type="ORF">EGYM00163_LOCUS21832</name>
</gene>
<evidence type="ECO:0000313" key="1">
    <source>
        <dbReference type="EMBL" id="CAE0810697.1"/>
    </source>
</evidence>
<dbReference type="AlphaFoldDB" id="A0A7S4CZ95"/>
<organism evidence="1">
    <name type="scientific">Eutreptiella gymnastica</name>
    <dbReference type="NCBI Taxonomy" id="73025"/>
    <lineage>
        <taxon>Eukaryota</taxon>
        <taxon>Discoba</taxon>
        <taxon>Euglenozoa</taxon>
        <taxon>Euglenida</taxon>
        <taxon>Spirocuta</taxon>
        <taxon>Euglenophyceae</taxon>
        <taxon>Eutreptiales</taxon>
        <taxon>Eutreptiaceae</taxon>
        <taxon>Eutreptiella</taxon>
    </lineage>
</organism>